<dbReference type="OrthoDB" id="2423964at2759"/>
<dbReference type="InterPro" id="IPR050058">
    <property type="entry name" value="Ala-tRNA_ligase"/>
</dbReference>
<evidence type="ECO:0000313" key="2">
    <source>
        <dbReference type="EMBL" id="KFM71311.1"/>
    </source>
</evidence>
<keyword evidence="3" id="KW-1185">Reference proteome</keyword>
<dbReference type="GO" id="GO:0002161">
    <property type="term" value="F:aminoacyl-tRNA deacylase activity"/>
    <property type="evidence" value="ECO:0007669"/>
    <property type="project" value="TreeGrafter"/>
</dbReference>
<dbReference type="PANTHER" id="PTHR11777:SF9">
    <property type="entry name" value="ALANINE--TRNA LIGASE, CYTOPLASMIC"/>
    <property type="match status" value="1"/>
</dbReference>
<dbReference type="AlphaFoldDB" id="A0A087U1S2"/>
<protein>
    <submittedName>
        <fullName evidence="2">Alanine--tRNA ligase, cytoplasmic</fullName>
    </submittedName>
</protein>
<proteinExistence type="predicted"/>
<keyword evidence="2" id="KW-0436">Ligase</keyword>
<evidence type="ECO:0000313" key="3">
    <source>
        <dbReference type="Proteomes" id="UP000054359"/>
    </source>
</evidence>
<dbReference type="GO" id="GO:0005524">
    <property type="term" value="F:ATP binding"/>
    <property type="evidence" value="ECO:0007669"/>
    <property type="project" value="InterPro"/>
</dbReference>
<sequence>MGFCYGRRIFDKRGISRLLTLNEYFHICRHYQNKTVELKTEKISAREVRQLFLDYFVREKNHTYVHSSPVFLNNDPSLLFVNAGMNQASNYISNYV</sequence>
<feature type="domain" description="Alanyl-tRNA synthetase class IIc N-terminal" evidence="1">
    <location>
        <begin position="47"/>
        <end position="94"/>
    </location>
</feature>
<evidence type="ECO:0000259" key="1">
    <source>
        <dbReference type="Pfam" id="PF01411"/>
    </source>
</evidence>
<dbReference type="GO" id="GO:0005739">
    <property type="term" value="C:mitochondrion"/>
    <property type="evidence" value="ECO:0007669"/>
    <property type="project" value="TreeGrafter"/>
</dbReference>
<dbReference type="Gene3D" id="3.30.930.10">
    <property type="entry name" value="Bira Bifunctional Protein, Domain 2"/>
    <property type="match status" value="1"/>
</dbReference>
<dbReference type="InterPro" id="IPR045864">
    <property type="entry name" value="aa-tRNA-synth_II/BPL/LPL"/>
</dbReference>
<gene>
    <name evidence="2" type="ORF">X975_12489</name>
</gene>
<dbReference type="InterPro" id="IPR018164">
    <property type="entry name" value="Ala-tRNA-synth_IIc_N"/>
</dbReference>
<reference evidence="2 3" key="1">
    <citation type="submission" date="2013-11" db="EMBL/GenBank/DDBJ databases">
        <title>Genome sequencing of Stegodyphus mimosarum.</title>
        <authorList>
            <person name="Bechsgaard J."/>
        </authorList>
    </citation>
    <scope>NUCLEOTIDE SEQUENCE [LARGE SCALE GENOMIC DNA]</scope>
</reference>
<dbReference type="EMBL" id="KK117744">
    <property type="protein sequence ID" value="KFM71311.1"/>
    <property type="molecule type" value="Genomic_DNA"/>
</dbReference>
<dbReference type="GO" id="GO:0006419">
    <property type="term" value="P:alanyl-tRNA aminoacylation"/>
    <property type="evidence" value="ECO:0007669"/>
    <property type="project" value="InterPro"/>
</dbReference>
<dbReference type="Pfam" id="PF01411">
    <property type="entry name" value="tRNA-synt_2c"/>
    <property type="match status" value="1"/>
</dbReference>
<organism evidence="2 3">
    <name type="scientific">Stegodyphus mimosarum</name>
    <name type="common">African social velvet spider</name>
    <dbReference type="NCBI Taxonomy" id="407821"/>
    <lineage>
        <taxon>Eukaryota</taxon>
        <taxon>Metazoa</taxon>
        <taxon>Ecdysozoa</taxon>
        <taxon>Arthropoda</taxon>
        <taxon>Chelicerata</taxon>
        <taxon>Arachnida</taxon>
        <taxon>Araneae</taxon>
        <taxon>Araneomorphae</taxon>
        <taxon>Entelegynae</taxon>
        <taxon>Eresoidea</taxon>
        <taxon>Eresidae</taxon>
        <taxon>Stegodyphus</taxon>
    </lineage>
</organism>
<dbReference type="GO" id="GO:0004813">
    <property type="term" value="F:alanine-tRNA ligase activity"/>
    <property type="evidence" value="ECO:0007669"/>
    <property type="project" value="InterPro"/>
</dbReference>
<name>A0A087U1S2_STEMI</name>
<feature type="non-terminal residue" evidence="2">
    <location>
        <position position="96"/>
    </location>
</feature>
<dbReference type="PANTHER" id="PTHR11777">
    <property type="entry name" value="ALANYL-TRNA SYNTHETASE"/>
    <property type="match status" value="1"/>
</dbReference>
<dbReference type="Proteomes" id="UP000054359">
    <property type="component" value="Unassembled WGS sequence"/>
</dbReference>
<dbReference type="STRING" id="407821.A0A087U1S2"/>
<dbReference type="SUPFAM" id="SSF55681">
    <property type="entry name" value="Class II aaRS and biotin synthetases"/>
    <property type="match status" value="1"/>
</dbReference>
<accession>A0A087U1S2</accession>